<dbReference type="Pfam" id="PF16010">
    <property type="entry name" value="CDH-cyt"/>
    <property type="match status" value="1"/>
</dbReference>
<dbReference type="Proteomes" id="UP000566819">
    <property type="component" value="Unassembled WGS sequence"/>
</dbReference>
<evidence type="ECO:0000313" key="4">
    <source>
        <dbReference type="EMBL" id="KAF4632306.1"/>
    </source>
</evidence>
<dbReference type="EMBL" id="JAAMPI010000359">
    <property type="protein sequence ID" value="KAF4632306.1"/>
    <property type="molecule type" value="Genomic_DNA"/>
</dbReference>
<dbReference type="CDD" id="cd09630">
    <property type="entry name" value="CDH_like_cytochrome"/>
    <property type="match status" value="1"/>
</dbReference>
<proteinExistence type="predicted"/>
<dbReference type="AlphaFoldDB" id="A0A8H4W3M2"/>
<feature type="signal peptide" evidence="2">
    <location>
        <begin position="1"/>
        <end position="22"/>
    </location>
</feature>
<keyword evidence="5" id="KW-1185">Reference proteome</keyword>
<feature type="transmembrane region" description="Helical" evidence="1">
    <location>
        <begin position="274"/>
        <end position="296"/>
    </location>
</feature>
<feature type="transmembrane region" description="Helical" evidence="1">
    <location>
        <begin position="246"/>
        <end position="267"/>
    </location>
</feature>
<evidence type="ECO:0000256" key="1">
    <source>
        <dbReference type="SAM" id="Phobius"/>
    </source>
</evidence>
<protein>
    <recommendedName>
        <fullName evidence="3">Cellobiose dehydrogenase-like cytochrome domain-containing protein</fullName>
    </recommendedName>
</protein>
<sequence length="375" mass="40755">MFSFVLSALAFIFAIFPYVVQSATPAFSTLYDEDEQMSFSINLPDNSTDLYFSFSAPAYSWVAIGTGDSMAGSLMMIMYGSPDAQARVLQRNTPNTLPYLLVTHKPVSGHTEPTFTTEVQVEVLDGTSIQNESYVLNALCHGCRSWNGGSLNLNITVQPFIYAFGPNIGASSTSPTLGLRRHSAFGRIFPPLSLTVANINTGHFTMNMIQATGPGGLPPSQSTIESGAALSGSLQKDGDKASPGHGILMILITLILIPFDVIIVGVCKWMRPHIIISSFSLILVITSMGLGIYVSTEYNRSKTFNTPHQILGFISILGLLFIAGLGIYSRQIQNKAAKLDDETYTPPKRSTELLSSIHTWTARIVWLLLIINNGM</sequence>
<dbReference type="OrthoDB" id="3536386at2759"/>
<evidence type="ECO:0000313" key="5">
    <source>
        <dbReference type="Proteomes" id="UP000566819"/>
    </source>
</evidence>
<accession>A0A8H4W3M2</accession>
<keyword evidence="1" id="KW-0472">Membrane</keyword>
<organism evidence="4 5">
    <name type="scientific">Cudoniella acicularis</name>
    <dbReference type="NCBI Taxonomy" id="354080"/>
    <lineage>
        <taxon>Eukaryota</taxon>
        <taxon>Fungi</taxon>
        <taxon>Dikarya</taxon>
        <taxon>Ascomycota</taxon>
        <taxon>Pezizomycotina</taxon>
        <taxon>Leotiomycetes</taxon>
        <taxon>Helotiales</taxon>
        <taxon>Tricladiaceae</taxon>
        <taxon>Cudoniella</taxon>
    </lineage>
</organism>
<name>A0A8H4W3M2_9HELO</name>
<feature type="domain" description="Cellobiose dehydrogenase-like cytochrome" evidence="3">
    <location>
        <begin position="26"/>
        <end position="188"/>
    </location>
</feature>
<dbReference type="SUPFAM" id="SSF49344">
    <property type="entry name" value="CBD9-like"/>
    <property type="match status" value="1"/>
</dbReference>
<evidence type="ECO:0000256" key="2">
    <source>
        <dbReference type="SAM" id="SignalP"/>
    </source>
</evidence>
<feature type="transmembrane region" description="Helical" evidence="1">
    <location>
        <begin position="308"/>
        <end position="328"/>
    </location>
</feature>
<reference evidence="4 5" key="1">
    <citation type="submission" date="2020-03" db="EMBL/GenBank/DDBJ databases">
        <title>Draft Genome Sequence of Cudoniella acicularis.</title>
        <authorList>
            <person name="Buettner E."/>
            <person name="Kellner H."/>
        </authorList>
    </citation>
    <scope>NUCLEOTIDE SEQUENCE [LARGE SCALE GENOMIC DNA]</scope>
    <source>
        <strain evidence="4 5">DSM 108380</strain>
    </source>
</reference>
<gene>
    <name evidence="4" type="ORF">G7Y89_g5820</name>
</gene>
<dbReference type="Gene3D" id="2.60.40.1210">
    <property type="entry name" value="Cellobiose dehydrogenase, cytochrome domain"/>
    <property type="match status" value="1"/>
</dbReference>
<evidence type="ECO:0000259" key="3">
    <source>
        <dbReference type="Pfam" id="PF16010"/>
    </source>
</evidence>
<dbReference type="Gene3D" id="1.20.120.1770">
    <property type="match status" value="1"/>
</dbReference>
<keyword evidence="1" id="KW-0812">Transmembrane</keyword>
<comment type="caution">
    <text evidence="4">The sequence shown here is derived from an EMBL/GenBank/DDBJ whole genome shotgun (WGS) entry which is preliminary data.</text>
</comment>
<dbReference type="InterPro" id="IPR015920">
    <property type="entry name" value="Cellobiose_DH-like_cyt"/>
</dbReference>
<keyword evidence="2" id="KW-0732">Signal</keyword>
<keyword evidence="1" id="KW-1133">Transmembrane helix</keyword>
<feature type="chain" id="PRO_5034150499" description="Cellobiose dehydrogenase-like cytochrome domain-containing protein" evidence="2">
    <location>
        <begin position="23"/>
        <end position="375"/>
    </location>
</feature>
<dbReference type="PANTHER" id="PTHR47797:SF1">
    <property type="entry name" value="CYTOCHROME B561 DOMAIN-CONTAINING PROTEIN-RELATED"/>
    <property type="match status" value="1"/>
</dbReference>
<dbReference type="PANTHER" id="PTHR47797">
    <property type="entry name" value="DEHYDROGENASE, PUTATIVE (AFU_ORTHOLOGUE AFUA_8G05805)-RELATED"/>
    <property type="match status" value="1"/>
</dbReference>